<dbReference type="InterPro" id="IPR007011">
    <property type="entry name" value="LEA_SMP_dom"/>
</dbReference>
<reference evidence="5" key="1">
    <citation type="submission" date="2023-03" db="EMBL/GenBank/DDBJ databases">
        <authorList>
            <person name="Julca I."/>
        </authorList>
    </citation>
    <scope>NUCLEOTIDE SEQUENCE</scope>
</reference>
<dbReference type="Proteomes" id="UP001161247">
    <property type="component" value="Chromosome 5"/>
</dbReference>
<evidence type="ECO:0000256" key="2">
    <source>
        <dbReference type="ARBA" id="ARBA00022737"/>
    </source>
</evidence>
<evidence type="ECO:0000313" key="5">
    <source>
        <dbReference type="EMBL" id="CAI9107812.1"/>
    </source>
</evidence>
<feature type="domain" description="SMP" evidence="4">
    <location>
        <begin position="14"/>
        <end position="68"/>
    </location>
</feature>
<feature type="domain" description="SMP" evidence="4">
    <location>
        <begin position="200"/>
        <end position="260"/>
    </location>
</feature>
<dbReference type="EMBL" id="OX459122">
    <property type="protein sequence ID" value="CAI9107812.1"/>
    <property type="molecule type" value="Genomic_DNA"/>
</dbReference>
<dbReference type="InterPro" id="IPR042971">
    <property type="entry name" value="LEA_SMP"/>
</dbReference>
<dbReference type="PANTHER" id="PTHR31174:SF31">
    <property type="entry name" value="LATE EMBRYOGENESIS ABUNDANT PROTEIN 3"/>
    <property type="match status" value="1"/>
</dbReference>
<feature type="region of interest" description="Disordered" evidence="3">
    <location>
        <begin position="210"/>
        <end position="248"/>
    </location>
</feature>
<accession>A0AAV1DIT0</accession>
<gene>
    <name evidence="5" type="ORF">OLC1_LOCUS16027</name>
</gene>
<feature type="domain" description="SMP" evidence="4">
    <location>
        <begin position="135"/>
        <end position="190"/>
    </location>
</feature>
<dbReference type="PANTHER" id="PTHR31174">
    <property type="entry name" value="SEED MATURATION FAMILY PROTEIN"/>
    <property type="match status" value="1"/>
</dbReference>
<evidence type="ECO:0000259" key="4">
    <source>
        <dbReference type="Pfam" id="PF04927"/>
    </source>
</evidence>
<evidence type="ECO:0000256" key="1">
    <source>
        <dbReference type="ARBA" id="ARBA00010733"/>
    </source>
</evidence>
<name>A0AAV1DIT0_OLDCO</name>
<evidence type="ECO:0000313" key="6">
    <source>
        <dbReference type="Proteomes" id="UP001161247"/>
    </source>
</evidence>
<comment type="similarity">
    <text evidence="1">Belongs to the LEA type SMP family.</text>
</comment>
<keyword evidence="2" id="KW-0677">Repeat</keyword>
<organism evidence="5 6">
    <name type="scientific">Oldenlandia corymbosa var. corymbosa</name>
    <dbReference type="NCBI Taxonomy" id="529605"/>
    <lineage>
        <taxon>Eukaryota</taxon>
        <taxon>Viridiplantae</taxon>
        <taxon>Streptophyta</taxon>
        <taxon>Embryophyta</taxon>
        <taxon>Tracheophyta</taxon>
        <taxon>Spermatophyta</taxon>
        <taxon>Magnoliopsida</taxon>
        <taxon>eudicotyledons</taxon>
        <taxon>Gunneridae</taxon>
        <taxon>Pentapetalae</taxon>
        <taxon>asterids</taxon>
        <taxon>lamiids</taxon>
        <taxon>Gentianales</taxon>
        <taxon>Rubiaceae</taxon>
        <taxon>Rubioideae</taxon>
        <taxon>Spermacoceae</taxon>
        <taxon>Hedyotis-Oldenlandia complex</taxon>
        <taxon>Oldenlandia</taxon>
    </lineage>
</organism>
<proteinExistence type="inferred from homology"/>
<dbReference type="Pfam" id="PF04927">
    <property type="entry name" value="SMP"/>
    <property type="match status" value="3"/>
</dbReference>
<sequence>MSQEQPQGDQNRGIMYGDVFNVSGEIASKNIAPRDAAAMQSAENIVLGQTQKGGPASVMQSAADFNENIGVVGHDEATDITRDQGITIAERVVGDRRVIAEAVGGEVVGGYATTKGAGGGGGQVEGQGRSGGGEITIGEALEATAVAAGNRPVDASDAAAIQAAEVRATGLGQIMPGGIGAEAQAAANANPLIERYQDKTKLGDILRDATHRLPGDKPVTGEDAERVVDAETGNDPRGRGATHPGGVASALSTAAALNEQPNRP</sequence>
<evidence type="ECO:0000256" key="3">
    <source>
        <dbReference type="SAM" id="MobiDB-lite"/>
    </source>
</evidence>
<keyword evidence="6" id="KW-1185">Reference proteome</keyword>
<feature type="compositionally biased region" description="Basic and acidic residues" evidence="3">
    <location>
        <begin position="210"/>
        <end position="238"/>
    </location>
</feature>
<protein>
    <submittedName>
        <fullName evidence="5">OLC1v1007273C1</fullName>
    </submittedName>
</protein>
<dbReference type="AlphaFoldDB" id="A0AAV1DIT0"/>